<organism evidence="1 2">
    <name type="scientific">Portunus trituberculatus</name>
    <name type="common">Swimming crab</name>
    <name type="synonym">Neptunus trituberculatus</name>
    <dbReference type="NCBI Taxonomy" id="210409"/>
    <lineage>
        <taxon>Eukaryota</taxon>
        <taxon>Metazoa</taxon>
        <taxon>Ecdysozoa</taxon>
        <taxon>Arthropoda</taxon>
        <taxon>Crustacea</taxon>
        <taxon>Multicrustacea</taxon>
        <taxon>Malacostraca</taxon>
        <taxon>Eumalacostraca</taxon>
        <taxon>Eucarida</taxon>
        <taxon>Decapoda</taxon>
        <taxon>Pleocyemata</taxon>
        <taxon>Brachyura</taxon>
        <taxon>Eubrachyura</taxon>
        <taxon>Portunoidea</taxon>
        <taxon>Portunidae</taxon>
        <taxon>Portuninae</taxon>
        <taxon>Portunus</taxon>
    </lineage>
</organism>
<comment type="caution">
    <text evidence="1">The sequence shown here is derived from an EMBL/GenBank/DDBJ whole genome shotgun (WGS) entry which is preliminary data.</text>
</comment>
<gene>
    <name evidence="1" type="ORF">E2C01_029213</name>
</gene>
<evidence type="ECO:0000313" key="2">
    <source>
        <dbReference type="Proteomes" id="UP000324222"/>
    </source>
</evidence>
<sequence length="166" mass="19301">MNSVQEWREREEPVPVIDRMCDPLRVTSSGPGGAPFHWASDGAVLFSWAVKNFTGQMPAKHNRKKIVLYHSLLRHARMKMEASYCQPDRTAMRTPPKNGNFDYVAGRILTWTLQIRKAEGETKKMLYKPQNRPGWHLRHYYSEHLICGERSNQCSLYVKACFILHI</sequence>
<protein>
    <submittedName>
        <fullName evidence="1">Uncharacterized protein</fullName>
    </submittedName>
</protein>
<name>A0A5B7ER73_PORTR</name>
<dbReference type="AlphaFoldDB" id="A0A5B7ER73"/>
<dbReference type="EMBL" id="VSRR010003343">
    <property type="protein sequence ID" value="MPC35778.1"/>
    <property type="molecule type" value="Genomic_DNA"/>
</dbReference>
<accession>A0A5B7ER73</accession>
<dbReference type="Proteomes" id="UP000324222">
    <property type="component" value="Unassembled WGS sequence"/>
</dbReference>
<proteinExistence type="predicted"/>
<evidence type="ECO:0000313" key="1">
    <source>
        <dbReference type="EMBL" id="MPC35778.1"/>
    </source>
</evidence>
<keyword evidence="2" id="KW-1185">Reference proteome</keyword>
<reference evidence="1 2" key="1">
    <citation type="submission" date="2019-05" db="EMBL/GenBank/DDBJ databases">
        <title>Another draft genome of Portunus trituberculatus and its Hox gene families provides insights of decapod evolution.</title>
        <authorList>
            <person name="Jeong J.-H."/>
            <person name="Song I."/>
            <person name="Kim S."/>
            <person name="Choi T."/>
            <person name="Kim D."/>
            <person name="Ryu S."/>
            <person name="Kim W."/>
        </authorList>
    </citation>
    <scope>NUCLEOTIDE SEQUENCE [LARGE SCALE GENOMIC DNA]</scope>
    <source>
        <tissue evidence="1">Muscle</tissue>
    </source>
</reference>